<dbReference type="InterPro" id="IPR002502">
    <property type="entry name" value="Amidase_domain"/>
</dbReference>
<feature type="signal peptide" evidence="3">
    <location>
        <begin position="1"/>
        <end position="26"/>
    </location>
</feature>
<dbReference type="PANTHER" id="PTHR11022:SF41">
    <property type="entry name" value="PEPTIDOGLYCAN-RECOGNITION PROTEIN LC-RELATED"/>
    <property type="match status" value="1"/>
</dbReference>
<keyword evidence="7" id="KW-1185">Reference proteome</keyword>
<name>A0A5A7SFS3_9NOCA</name>
<evidence type="ECO:0000313" key="7">
    <source>
        <dbReference type="Proteomes" id="UP000322244"/>
    </source>
</evidence>
<evidence type="ECO:0000259" key="5">
    <source>
        <dbReference type="SMART" id="SM00701"/>
    </source>
</evidence>
<comment type="caution">
    <text evidence="6">The sequence shown here is derived from an EMBL/GenBank/DDBJ whole genome shotgun (WGS) entry which is preliminary data.</text>
</comment>
<feature type="compositionally biased region" description="Low complexity" evidence="2">
    <location>
        <begin position="524"/>
        <end position="542"/>
    </location>
</feature>
<reference evidence="6 7" key="1">
    <citation type="submission" date="2019-07" db="EMBL/GenBank/DDBJ databases">
        <title>Rhodococcus cavernicolus sp. nov., isolated from a cave.</title>
        <authorList>
            <person name="Lee S.D."/>
        </authorList>
    </citation>
    <scope>NUCLEOTIDE SEQUENCE [LARGE SCALE GENOMIC DNA]</scope>
    <source>
        <strain evidence="6 7">C1-24</strain>
    </source>
</reference>
<gene>
    <name evidence="6" type="ORF">FOY51_01600</name>
</gene>
<dbReference type="PANTHER" id="PTHR11022">
    <property type="entry name" value="PEPTIDOGLYCAN RECOGNITION PROTEIN"/>
    <property type="match status" value="1"/>
</dbReference>
<feature type="chain" id="PRO_5022875539" evidence="3">
    <location>
        <begin position="27"/>
        <end position="747"/>
    </location>
</feature>
<dbReference type="CDD" id="cd06583">
    <property type="entry name" value="PGRP"/>
    <property type="match status" value="1"/>
</dbReference>
<organism evidence="6 7">
    <name type="scientific">Antrihabitans cavernicola</name>
    <dbReference type="NCBI Taxonomy" id="2495913"/>
    <lineage>
        <taxon>Bacteria</taxon>
        <taxon>Bacillati</taxon>
        <taxon>Actinomycetota</taxon>
        <taxon>Actinomycetes</taxon>
        <taxon>Mycobacteriales</taxon>
        <taxon>Nocardiaceae</taxon>
        <taxon>Antrihabitans</taxon>
    </lineage>
</organism>
<evidence type="ECO:0000259" key="4">
    <source>
        <dbReference type="SMART" id="SM00644"/>
    </source>
</evidence>
<evidence type="ECO:0000256" key="3">
    <source>
        <dbReference type="SAM" id="SignalP"/>
    </source>
</evidence>
<dbReference type="OrthoDB" id="514320at2"/>
<sequence length="747" mass="76748">MPHRRPKPSLVLGAVAAIAVASPLAAYTLNSSDVRSTNDSSQSAVPTNIAEVALSSVPDIVIPLKELTGLNLPDLHLADLKKIQLPADLPLPAGLQIPPALTELLSPAAGEAPADPSTLISPDQLPPELTGAVGATVKEVNRAVPFSMIAVTASNLADSDTRVRVKQPDGSWSQWWSTEQLDTRTAAAPAKTGTDPIYVGNTNAVQVLVTKKQAAAPLPDALPVPAPPAPAAVAPVEPAPVPDGPAPAPPAPAPEPGTEPLGYQPASMSQPLRQDPVADEPEADEAADADDMSVALIEPGEAPEDSTLSDVAAPLANGGPKVITRSQWGADESMRCSKPTYDDFIGGATVHHSAGSNDYTKAQSAGIVRSIYAYHAKTLGWCDIGYNALVDKYGQIFEGRFGGLDKPVEGAHAGGFNENTVGIAMLGNYDKIAPTQATLESVGKFLGWRLKSANLDPKGQTTMYSEGTSFTSYPEGAAVDLPIIFAHRDVDNTDCPGDAAYAKMDEIRDIAADYIKGKSSDQLASAPTTGDAAPDTSATDAAKPSTTVGDLAKELVRLTDPSPVAKKWVETGGETGPLGVAESGLLPAAGGQQYAKFANGYVFTAANGGPFVILGKVLQKFQELGLDAGSLGLPTSDEYPVPDGLRADFEKGSLIFNQVTGFVTTILKAYNDAYTEEYNKPQDAAAPAPAAPPAPEVPAAAPVPEPAPSPAPDPAPAAPAPDPAAEAPVPAPAPAPEALVPAPAPAG</sequence>
<dbReference type="SUPFAM" id="SSF55846">
    <property type="entry name" value="N-acetylmuramoyl-L-alanine amidase-like"/>
    <property type="match status" value="1"/>
</dbReference>
<keyword evidence="3" id="KW-0732">Signal</keyword>
<feature type="compositionally biased region" description="Pro residues" evidence="2">
    <location>
        <begin position="237"/>
        <end position="257"/>
    </location>
</feature>
<dbReference type="SMART" id="SM00644">
    <property type="entry name" value="Ami_2"/>
    <property type="match status" value="1"/>
</dbReference>
<dbReference type="InterPro" id="IPR015510">
    <property type="entry name" value="PGRP"/>
</dbReference>
<feature type="domain" description="N-acetylmuramoyl-L-alanine amidase" evidence="4">
    <location>
        <begin position="333"/>
        <end position="497"/>
    </location>
</feature>
<dbReference type="EMBL" id="VLNY01000001">
    <property type="protein sequence ID" value="KAA0024666.1"/>
    <property type="molecule type" value="Genomic_DNA"/>
</dbReference>
<dbReference type="InterPro" id="IPR036505">
    <property type="entry name" value="Amidase/PGRP_sf"/>
</dbReference>
<comment type="similarity">
    <text evidence="1">Belongs to the N-acetylmuramoyl-L-alanine amidase 2 family.</text>
</comment>
<dbReference type="Gene3D" id="3.40.80.10">
    <property type="entry name" value="Peptidoglycan recognition protein-like"/>
    <property type="match status" value="1"/>
</dbReference>
<feature type="region of interest" description="Disordered" evidence="2">
    <location>
        <begin position="521"/>
        <end position="546"/>
    </location>
</feature>
<dbReference type="InterPro" id="IPR006619">
    <property type="entry name" value="PGRP_domain_met/bac"/>
</dbReference>
<feature type="compositionally biased region" description="Pro residues" evidence="2">
    <location>
        <begin position="689"/>
        <end position="722"/>
    </location>
</feature>
<feature type="domain" description="Peptidoglycan recognition protein family" evidence="5">
    <location>
        <begin position="320"/>
        <end position="468"/>
    </location>
</feature>
<accession>A0A5A7SFS3</accession>
<proteinExistence type="inferred from homology"/>
<dbReference type="GO" id="GO:0008270">
    <property type="term" value="F:zinc ion binding"/>
    <property type="evidence" value="ECO:0007669"/>
    <property type="project" value="InterPro"/>
</dbReference>
<feature type="region of interest" description="Disordered" evidence="2">
    <location>
        <begin position="681"/>
        <end position="747"/>
    </location>
</feature>
<feature type="region of interest" description="Disordered" evidence="2">
    <location>
        <begin position="229"/>
        <end position="289"/>
    </location>
</feature>
<evidence type="ECO:0000256" key="2">
    <source>
        <dbReference type="SAM" id="MobiDB-lite"/>
    </source>
</evidence>
<dbReference type="RefSeq" id="WP_149428441.1">
    <property type="nucleotide sequence ID" value="NZ_VLNY01000001.1"/>
</dbReference>
<protein>
    <submittedName>
        <fullName evidence="6">Cold-shock protein</fullName>
    </submittedName>
</protein>
<dbReference type="AlphaFoldDB" id="A0A5A7SFS3"/>
<dbReference type="GO" id="GO:0008745">
    <property type="term" value="F:N-acetylmuramoyl-L-alanine amidase activity"/>
    <property type="evidence" value="ECO:0007669"/>
    <property type="project" value="InterPro"/>
</dbReference>
<dbReference type="GO" id="GO:0009253">
    <property type="term" value="P:peptidoglycan catabolic process"/>
    <property type="evidence" value="ECO:0007669"/>
    <property type="project" value="InterPro"/>
</dbReference>
<dbReference type="SMART" id="SM00701">
    <property type="entry name" value="PGRP"/>
    <property type="match status" value="1"/>
</dbReference>
<evidence type="ECO:0000313" key="6">
    <source>
        <dbReference type="EMBL" id="KAA0024666.1"/>
    </source>
</evidence>
<dbReference type="Pfam" id="PF01510">
    <property type="entry name" value="Amidase_2"/>
    <property type="match status" value="1"/>
</dbReference>
<evidence type="ECO:0000256" key="1">
    <source>
        <dbReference type="ARBA" id="ARBA00007553"/>
    </source>
</evidence>
<dbReference type="Proteomes" id="UP000322244">
    <property type="component" value="Unassembled WGS sequence"/>
</dbReference>
<feature type="compositionally biased region" description="Acidic residues" evidence="2">
    <location>
        <begin position="277"/>
        <end position="289"/>
    </location>
</feature>